<organism evidence="3 4">
    <name type="scientific">Flavobacterium macacae</name>
    <dbReference type="NCBI Taxonomy" id="2488993"/>
    <lineage>
        <taxon>Bacteria</taxon>
        <taxon>Pseudomonadati</taxon>
        <taxon>Bacteroidota</taxon>
        <taxon>Flavobacteriia</taxon>
        <taxon>Flavobacteriales</taxon>
        <taxon>Flavobacteriaceae</taxon>
        <taxon>Flavobacterium</taxon>
    </lineage>
</organism>
<feature type="signal peptide" evidence="1">
    <location>
        <begin position="1"/>
        <end position="27"/>
    </location>
</feature>
<dbReference type="Pfam" id="PF03544">
    <property type="entry name" value="TonB_C"/>
    <property type="match status" value="1"/>
</dbReference>
<name>A0A3P3WFA3_9FLAO</name>
<dbReference type="RefSeq" id="WP_125011574.1">
    <property type="nucleotide sequence ID" value="NZ_RQVR01000002.1"/>
</dbReference>
<dbReference type="SUPFAM" id="SSF74653">
    <property type="entry name" value="TolA/TonB C-terminal domain"/>
    <property type="match status" value="1"/>
</dbReference>
<dbReference type="GO" id="GO:0098797">
    <property type="term" value="C:plasma membrane protein complex"/>
    <property type="evidence" value="ECO:0007669"/>
    <property type="project" value="TreeGrafter"/>
</dbReference>
<dbReference type="OrthoDB" id="1095452at2"/>
<comment type="caution">
    <text evidence="3">The sequence shown here is derived from an EMBL/GenBank/DDBJ whole genome shotgun (WGS) entry which is preliminary data.</text>
</comment>
<dbReference type="AlphaFoldDB" id="A0A3P3WFA3"/>
<dbReference type="EMBL" id="RQVR01000002">
    <property type="protein sequence ID" value="RRJ93795.1"/>
    <property type="molecule type" value="Genomic_DNA"/>
</dbReference>
<dbReference type="PANTHER" id="PTHR33446">
    <property type="entry name" value="PROTEIN TONB-RELATED"/>
    <property type="match status" value="1"/>
</dbReference>
<evidence type="ECO:0000313" key="4">
    <source>
        <dbReference type="Proteomes" id="UP000271937"/>
    </source>
</evidence>
<evidence type="ECO:0000313" key="3">
    <source>
        <dbReference type="EMBL" id="RRJ93795.1"/>
    </source>
</evidence>
<evidence type="ECO:0000256" key="1">
    <source>
        <dbReference type="SAM" id="SignalP"/>
    </source>
</evidence>
<dbReference type="GO" id="GO:0031992">
    <property type="term" value="F:energy transducer activity"/>
    <property type="evidence" value="ECO:0007669"/>
    <property type="project" value="TreeGrafter"/>
</dbReference>
<dbReference type="InterPro" id="IPR037682">
    <property type="entry name" value="TonB_C"/>
</dbReference>
<feature type="chain" id="PRO_5018241146" description="TonB C-terminal domain-containing protein" evidence="1">
    <location>
        <begin position="28"/>
        <end position="142"/>
    </location>
</feature>
<dbReference type="GO" id="GO:0055085">
    <property type="term" value="P:transmembrane transport"/>
    <property type="evidence" value="ECO:0007669"/>
    <property type="project" value="InterPro"/>
</dbReference>
<evidence type="ECO:0000259" key="2">
    <source>
        <dbReference type="Pfam" id="PF03544"/>
    </source>
</evidence>
<dbReference type="PANTHER" id="PTHR33446:SF2">
    <property type="entry name" value="PROTEIN TONB"/>
    <property type="match status" value="1"/>
</dbReference>
<proteinExistence type="predicted"/>
<gene>
    <name evidence="3" type="ORF">EG849_02870</name>
</gene>
<keyword evidence="1" id="KW-0732">Signal</keyword>
<accession>A0A3P3WFA3</accession>
<keyword evidence="4" id="KW-1185">Reference proteome</keyword>
<reference evidence="3 4" key="1">
    <citation type="submission" date="2018-11" db="EMBL/GenBank/DDBJ databases">
        <title>Flavobacterium sp. nov., YIM 102600 draft genome.</title>
        <authorList>
            <person name="Li G."/>
            <person name="Jiang Y."/>
        </authorList>
    </citation>
    <scope>NUCLEOTIDE SEQUENCE [LARGE SCALE GENOMIC DNA]</scope>
    <source>
        <strain evidence="3 4">YIM 102600</strain>
    </source>
</reference>
<dbReference type="Gene3D" id="3.30.1150.10">
    <property type="match status" value="1"/>
</dbReference>
<dbReference type="Proteomes" id="UP000271937">
    <property type="component" value="Unassembled WGS sequence"/>
</dbReference>
<protein>
    <recommendedName>
        <fullName evidence="2">TonB C-terminal domain-containing protein</fullName>
    </recommendedName>
</protein>
<feature type="domain" description="TonB C-terminal" evidence="2">
    <location>
        <begin position="77"/>
        <end position="137"/>
    </location>
</feature>
<dbReference type="InterPro" id="IPR051045">
    <property type="entry name" value="TonB-dependent_transducer"/>
</dbReference>
<sequence length="142" mass="15910">MNIFFNVTKIAFFIVFFIFNFNCQAQAVDSISVNQKETEDKKIQSKVQTLPEFPGGMAGFAKYVSKSYKVPATFSGSGTIYVSFIVEKDGSLSDIKVVRDLGYGTGEEAVRIMKLAPKWKPGMQDYKPIRVGYNLPIKISKK</sequence>